<dbReference type="SUPFAM" id="SSF56112">
    <property type="entry name" value="Protein kinase-like (PK-like)"/>
    <property type="match status" value="1"/>
</dbReference>
<dbReference type="InterPro" id="IPR000719">
    <property type="entry name" value="Prot_kinase_dom"/>
</dbReference>
<dbReference type="GO" id="GO:0005524">
    <property type="term" value="F:ATP binding"/>
    <property type="evidence" value="ECO:0007669"/>
    <property type="project" value="UniProtKB-KW"/>
</dbReference>
<dbReference type="InterPro" id="IPR001245">
    <property type="entry name" value="Ser-Thr/Tyr_kinase_cat_dom"/>
</dbReference>
<dbReference type="PANTHER" id="PTHR27005">
    <property type="entry name" value="WALL-ASSOCIATED RECEPTOR KINASE-LIKE 21"/>
    <property type="match status" value="1"/>
</dbReference>
<comment type="catalytic activity">
    <reaction evidence="4">
        <text>L-threonyl-[protein] + ATP = O-phospho-L-threonyl-[protein] + ADP + H(+)</text>
        <dbReference type="Rhea" id="RHEA:46608"/>
        <dbReference type="Rhea" id="RHEA-COMP:11060"/>
        <dbReference type="Rhea" id="RHEA-COMP:11605"/>
        <dbReference type="ChEBI" id="CHEBI:15378"/>
        <dbReference type="ChEBI" id="CHEBI:30013"/>
        <dbReference type="ChEBI" id="CHEBI:30616"/>
        <dbReference type="ChEBI" id="CHEBI:61977"/>
        <dbReference type="ChEBI" id="CHEBI:456216"/>
    </reaction>
</comment>
<dbReference type="GO" id="GO:0004674">
    <property type="term" value="F:protein serine/threonine kinase activity"/>
    <property type="evidence" value="ECO:0007669"/>
    <property type="project" value="TreeGrafter"/>
</dbReference>
<keyword evidence="1" id="KW-0547">Nucleotide-binding</keyword>
<evidence type="ECO:0000256" key="1">
    <source>
        <dbReference type="ARBA" id="ARBA00022741"/>
    </source>
</evidence>
<dbReference type="Pfam" id="PF07714">
    <property type="entry name" value="PK_Tyr_Ser-Thr"/>
    <property type="match status" value="1"/>
</dbReference>
<dbReference type="GO" id="GO:0007166">
    <property type="term" value="P:cell surface receptor signaling pathway"/>
    <property type="evidence" value="ECO:0007669"/>
    <property type="project" value="InterPro"/>
</dbReference>
<dbReference type="AlphaFoldDB" id="A0A6P5WWV9"/>
<dbReference type="PROSITE" id="PS00108">
    <property type="entry name" value="PROTEIN_KINASE_ST"/>
    <property type="match status" value="1"/>
</dbReference>
<comment type="catalytic activity">
    <reaction evidence="3">
        <text>L-seryl-[protein] + ATP = O-phospho-L-seryl-[protein] + ADP + H(+)</text>
        <dbReference type="Rhea" id="RHEA:17989"/>
        <dbReference type="Rhea" id="RHEA-COMP:9863"/>
        <dbReference type="Rhea" id="RHEA-COMP:11604"/>
        <dbReference type="ChEBI" id="CHEBI:15378"/>
        <dbReference type="ChEBI" id="CHEBI:29999"/>
        <dbReference type="ChEBI" id="CHEBI:30616"/>
        <dbReference type="ChEBI" id="CHEBI:83421"/>
        <dbReference type="ChEBI" id="CHEBI:456216"/>
    </reaction>
</comment>
<dbReference type="InterPro" id="IPR045274">
    <property type="entry name" value="WAK-like"/>
</dbReference>
<evidence type="ECO:0000256" key="4">
    <source>
        <dbReference type="ARBA" id="ARBA00047951"/>
    </source>
</evidence>
<evidence type="ECO:0000313" key="6">
    <source>
        <dbReference type="Proteomes" id="UP000515121"/>
    </source>
</evidence>
<proteinExistence type="predicted"/>
<accession>A0A6P5WWV9</accession>
<dbReference type="InterPro" id="IPR008271">
    <property type="entry name" value="Ser/Thr_kinase_AS"/>
</dbReference>
<evidence type="ECO:0000256" key="2">
    <source>
        <dbReference type="ARBA" id="ARBA00022840"/>
    </source>
</evidence>
<keyword evidence="6" id="KW-1185">Reference proteome</keyword>
<protein>
    <submittedName>
        <fullName evidence="7">Non-functional pseudokinase ZED1-like</fullName>
    </submittedName>
</protein>
<dbReference type="SMART" id="SM00220">
    <property type="entry name" value="S_TKc"/>
    <property type="match status" value="1"/>
</dbReference>
<dbReference type="KEGG" id="dzi:111277934"/>
<evidence type="ECO:0000313" key="7">
    <source>
        <dbReference type="RefSeq" id="XP_022720107.1"/>
    </source>
</evidence>
<organism evidence="6 7">
    <name type="scientific">Durio zibethinus</name>
    <name type="common">Durian</name>
    <dbReference type="NCBI Taxonomy" id="66656"/>
    <lineage>
        <taxon>Eukaryota</taxon>
        <taxon>Viridiplantae</taxon>
        <taxon>Streptophyta</taxon>
        <taxon>Embryophyta</taxon>
        <taxon>Tracheophyta</taxon>
        <taxon>Spermatophyta</taxon>
        <taxon>Magnoliopsida</taxon>
        <taxon>eudicotyledons</taxon>
        <taxon>Gunneridae</taxon>
        <taxon>Pentapetalae</taxon>
        <taxon>rosids</taxon>
        <taxon>malvids</taxon>
        <taxon>Malvales</taxon>
        <taxon>Malvaceae</taxon>
        <taxon>Helicteroideae</taxon>
        <taxon>Durio</taxon>
    </lineage>
</organism>
<keyword evidence="2" id="KW-0067">ATP-binding</keyword>
<dbReference type="GO" id="GO:0005886">
    <property type="term" value="C:plasma membrane"/>
    <property type="evidence" value="ECO:0007669"/>
    <property type="project" value="TreeGrafter"/>
</dbReference>
<dbReference type="Gene3D" id="1.10.510.10">
    <property type="entry name" value="Transferase(Phosphotransferase) domain 1"/>
    <property type="match status" value="1"/>
</dbReference>
<name>A0A6P5WWV9_DURZI</name>
<sequence>MRLYITWYILLYYPVGNLYNVQVLGKMISCLKVKRHDKDETEEGDKTFFTKNGGALLEELIALRNGKSNPIRRFSAKELLIATNNYHGCQIFVKDCGYQLYKGSLKDRPIVVKTYGNDQHPRAKFAGTANPYKDIAIGSQMSVHNNVLKVIGCCLETQQPTVVYEFVGTKSLSTCISATNNVEPLPWKCRLKIAKDLANAIAYLHTAFSRPVIHRDIKSSNIILDQNNVPKITDFGLSISIPEGQLHVQCGSAPGIKKFIPPEYLVSGYLTEKVDVYNFGMLLFELLSGQEPSYYLFKVGNVLHSRSRCVEKLGDVVDCRIRNEGFRLEQFQGFNTLLLRCISHDEEERPTMTEVAKELRLIHQNLSNTLL</sequence>
<gene>
    <name evidence="7" type="primary">LOC111277934</name>
</gene>
<evidence type="ECO:0000256" key="3">
    <source>
        <dbReference type="ARBA" id="ARBA00047558"/>
    </source>
</evidence>
<dbReference type="PANTHER" id="PTHR27005:SF433">
    <property type="entry name" value="NON-FUNCTIONAL PSEUDOKINASE ZED1-LIKE"/>
    <property type="match status" value="1"/>
</dbReference>
<dbReference type="GeneID" id="111277934"/>
<dbReference type="PROSITE" id="PS50011">
    <property type="entry name" value="PROTEIN_KINASE_DOM"/>
    <property type="match status" value="1"/>
</dbReference>
<reference evidence="7" key="1">
    <citation type="submission" date="2025-08" db="UniProtKB">
        <authorList>
            <consortium name="RefSeq"/>
        </authorList>
    </citation>
    <scope>IDENTIFICATION</scope>
    <source>
        <tissue evidence="7">Fruit stalk</tissue>
    </source>
</reference>
<dbReference type="RefSeq" id="XP_022720107.1">
    <property type="nucleotide sequence ID" value="XM_022864372.1"/>
</dbReference>
<feature type="domain" description="Protein kinase" evidence="5">
    <location>
        <begin position="57"/>
        <end position="366"/>
    </location>
</feature>
<dbReference type="InterPro" id="IPR011009">
    <property type="entry name" value="Kinase-like_dom_sf"/>
</dbReference>
<dbReference type="Gene3D" id="3.30.200.20">
    <property type="entry name" value="Phosphorylase Kinase, domain 1"/>
    <property type="match status" value="1"/>
</dbReference>
<dbReference type="OrthoDB" id="941588at2759"/>
<evidence type="ECO:0000259" key="5">
    <source>
        <dbReference type="PROSITE" id="PS50011"/>
    </source>
</evidence>
<dbReference type="Proteomes" id="UP000515121">
    <property type="component" value="Unplaced"/>
</dbReference>